<sequence>MEFAFESGNGSLSVVLDGRMTHADYKGFREILARINQDKPARIRFDLARVSFVDSSALGMLLIVRDAASHDKREVILKGASGQVEALINVGKLHKYFTIE</sequence>
<dbReference type="Proteomes" id="UP000078428">
    <property type="component" value="Unassembled WGS sequence"/>
</dbReference>
<evidence type="ECO:0000313" key="3">
    <source>
        <dbReference type="Proteomes" id="UP000078428"/>
    </source>
</evidence>
<dbReference type="PROSITE" id="PS50801">
    <property type="entry name" value="STAS"/>
    <property type="match status" value="1"/>
</dbReference>
<protein>
    <recommendedName>
        <fullName evidence="1">STAS domain-containing protein</fullName>
    </recommendedName>
</protein>
<evidence type="ECO:0000313" key="2">
    <source>
        <dbReference type="EMBL" id="OAN43042.1"/>
    </source>
</evidence>
<evidence type="ECO:0000259" key="1">
    <source>
        <dbReference type="PROSITE" id="PS50801"/>
    </source>
</evidence>
<dbReference type="STRING" id="1285242.A6A04_10130"/>
<name>A0A178M473_9PROT</name>
<proteinExistence type="predicted"/>
<dbReference type="InterPro" id="IPR002645">
    <property type="entry name" value="STAS_dom"/>
</dbReference>
<organism evidence="2 3">
    <name type="scientific">Paramagnetospirillum marisnigri</name>
    <dbReference type="NCBI Taxonomy" id="1285242"/>
    <lineage>
        <taxon>Bacteria</taxon>
        <taxon>Pseudomonadati</taxon>
        <taxon>Pseudomonadota</taxon>
        <taxon>Alphaproteobacteria</taxon>
        <taxon>Rhodospirillales</taxon>
        <taxon>Magnetospirillaceae</taxon>
        <taxon>Paramagnetospirillum</taxon>
    </lineage>
</organism>
<dbReference type="CDD" id="cd07043">
    <property type="entry name" value="STAS_anti-anti-sigma_factors"/>
    <property type="match status" value="1"/>
</dbReference>
<dbReference type="Pfam" id="PF01740">
    <property type="entry name" value="STAS"/>
    <property type="match status" value="1"/>
</dbReference>
<dbReference type="SUPFAM" id="SSF52091">
    <property type="entry name" value="SpoIIaa-like"/>
    <property type="match status" value="1"/>
</dbReference>
<dbReference type="OrthoDB" id="8236316at2"/>
<gene>
    <name evidence="2" type="ORF">A6A04_10130</name>
</gene>
<dbReference type="EMBL" id="LWQT01000131">
    <property type="protein sequence ID" value="OAN43042.1"/>
    <property type="molecule type" value="Genomic_DNA"/>
</dbReference>
<dbReference type="AlphaFoldDB" id="A0A178M473"/>
<reference evidence="2 3" key="1">
    <citation type="submission" date="2016-04" db="EMBL/GenBank/DDBJ databases">
        <title>Draft genome sequence of freshwater magnetotactic bacteria Magnetospirillum marisnigri SP-1 and Magnetospirillum moscoviense BB-1.</title>
        <authorList>
            <person name="Koziaeva V."/>
            <person name="Dziuba M.V."/>
            <person name="Ivanov T.M."/>
            <person name="Kuznetsov B."/>
            <person name="Grouzdev D.S."/>
        </authorList>
    </citation>
    <scope>NUCLEOTIDE SEQUENCE [LARGE SCALE GENOMIC DNA]</scope>
    <source>
        <strain evidence="2 3">SP-1</strain>
    </source>
</reference>
<feature type="domain" description="STAS" evidence="1">
    <location>
        <begin position="1"/>
        <end position="100"/>
    </location>
</feature>
<dbReference type="InterPro" id="IPR036513">
    <property type="entry name" value="STAS_dom_sf"/>
</dbReference>
<comment type="caution">
    <text evidence="2">The sequence shown here is derived from an EMBL/GenBank/DDBJ whole genome shotgun (WGS) entry which is preliminary data.</text>
</comment>
<dbReference type="Gene3D" id="3.30.750.24">
    <property type="entry name" value="STAS domain"/>
    <property type="match status" value="1"/>
</dbReference>
<dbReference type="RefSeq" id="WP_068496038.1">
    <property type="nucleotide sequence ID" value="NZ_LWQT01000131.1"/>
</dbReference>
<accession>A0A178M473</accession>
<keyword evidence="3" id="KW-1185">Reference proteome</keyword>